<dbReference type="Proteomes" id="UP000639606">
    <property type="component" value="Unassembled WGS sequence"/>
</dbReference>
<dbReference type="InterPro" id="IPR011990">
    <property type="entry name" value="TPR-like_helical_dom_sf"/>
</dbReference>
<dbReference type="SUPFAM" id="SSF48452">
    <property type="entry name" value="TPR-like"/>
    <property type="match status" value="1"/>
</dbReference>
<dbReference type="AlphaFoldDB" id="A0A918ECM7"/>
<name>A0A918ECM7_9PSEU</name>
<keyword evidence="2" id="KW-1185">Reference proteome</keyword>
<organism evidence="1 2">
    <name type="scientific">Saccharothrix coeruleofusca</name>
    <dbReference type="NCBI Taxonomy" id="33919"/>
    <lineage>
        <taxon>Bacteria</taxon>
        <taxon>Bacillati</taxon>
        <taxon>Actinomycetota</taxon>
        <taxon>Actinomycetes</taxon>
        <taxon>Pseudonocardiales</taxon>
        <taxon>Pseudonocardiaceae</taxon>
        <taxon>Saccharothrix</taxon>
    </lineage>
</organism>
<proteinExistence type="predicted"/>
<reference evidence="1" key="2">
    <citation type="submission" date="2020-09" db="EMBL/GenBank/DDBJ databases">
        <authorList>
            <person name="Sun Q."/>
            <person name="Ohkuma M."/>
        </authorList>
    </citation>
    <scope>NUCLEOTIDE SEQUENCE</scope>
    <source>
        <strain evidence="1">JCM 3313</strain>
    </source>
</reference>
<reference evidence="1" key="1">
    <citation type="journal article" date="2014" name="Int. J. Syst. Evol. Microbiol.">
        <title>Complete genome sequence of Corynebacterium casei LMG S-19264T (=DSM 44701T), isolated from a smear-ripened cheese.</title>
        <authorList>
            <consortium name="US DOE Joint Genome Institute (JGI-PGF)"/>
            <person name="Walter F."/>
            <person name="Albersmeier A."/>
            <person name="Kalinowski J."/>
            <person name="Ruckert C."/>
        </authorList>
    </citation>
    <scope>NUCLEOTIDE SEQUENCE</scope>
    <source>
        <strain evidence="1">JCM 3313</strain>
    </source>
</reference>
<sequence>MAEDDPDTAAKLLQFLWVLLPNNPELTKDELRSVTFDLADRFPFSRSVPLPLREAVGAYVRAEDLTTATEVATRMVTLARALCREEPTEDTLHSHAFALDTLASVYRLRGMTEQFTACLVELIDVQFEHANPCGAAWGVRELGALDLLAGDLDAAVAKFSRAEQLYLENGEDAETSSELAECRVLLGRTALARGDRDTALVHFARALDGVTCGSTLAREVERLRDAAQRGQALPDTTVLRIGEFGTVTFERPSPTTSTT</sequence>
<accession>A0A918ECM7</accession>
<protein>
    <recommendedName>
        <fullName evidence="3">Tetratricopeptide repeat protein</fullName>
    </recommendedName>
</protein>
<comment type="caution">
    <text evidence="1">The sequence shown here is derived from an EMBL/GenBank/DDBJ whole genome shotgun (WGS) entry which is preliminary data.</text>
</comment>
<dbReference type="Gene3D" id="1.25.40.10">
    <property type="entry name" value="Tetratricopeptide repeat domain"/>
    <property type="match status" value="1"/>
</dbReference>
<dbReference type="EMBL" id="BMRG01000002">
    <property type="protein sequence ID" value="GGP41517.1"/>
    <property type="molecule type" value="Genomic_DNA"/>
</dbReference>
<evidence type="ECO:0000313" key="1">
    <source>
        <dbReference type="EMBL" id="GGP41517.1"/>
    </source>
</evidence>
<evidence type="ECO:0000313" key="2">
    <source>
        <dbReference type="Proteomes" id="UP000639606"/>
    </source>
</evidence>
<dbReference type="RefSeq" id="WP_189221963.1">
    <property type="nucleotide sequence ID" value="NZ_BMRG01000002.1"/>
</dbReference>
<gene>
    <name evidence="1" type="ORF">GCM10010185_10900</name>
</gene>
<evidence type="ECO:0008006" key="3">
    <source>
        <dbReference type="Google" id="ProtNLM"/>
    </source>
</evidence>